<accession>A0ABV2HG29</accession>
<name>A0ABV2HG29_9HYPH</name>
<proteinExistence type="predicted"/>
<sequence>MVFPIMRCMRINFQGDGVEIMPFLGGLYSRYLQNREKKSLFLEQIGIFDYNSLLDQKKSIYFKVKRQIVAEYII</sequence>
<comment type="caution">
    <text evidence="1">The sequence shown here is derived from an EMBL/GenBank/DDBJ whole genome shotgun (WGS) entry which is preliminary data.</text>
</comment>
<protein>
    <submittedName>
        <fullName evidence="1">Uncharacterized protein</fullName>
    </submittedName>
</protein>
<evidence type="ECO:0000313" key="2">
    <source>
        <dbReference type="Proteomes" id="UP001549086"/>
    </source>
</evidence>
<keyword evidence="2" id="KW-1185">Reference proteome</keyword>
<evidence type="ECO:0000313" key="1">
    <source>
        <dbReference type="EMBL" id="MET3589489.1"/>
    </source>
</evidence>
<gene>
    <name evidence="1" type="ORF">ABID23_000571</name>
</gene>
<organism evidence="1 2">
    <name type="scientific">Bartonella silvatica</name>
    <dbReference type="NCBI Taxonomy" id="357760"/>
    <lineage>
        <taxon>Bacteria</taxon>
        <taxon>Pseudomonadati</taxon>
        <taxon>Pseudomonadota</taxon>
        <taxon>Alphaproteobacteria</taxon>
        <taxon>Hyphomicrobiales</taxon>
        <taxon>Bartonellaceae</taxon>
        <taxon>Bartonella</taxon>
    </lineage>
</organism>
<reference evidence="1 2" key="1">
    <citation type="submission" date="2024-06" db="EMBL/GenBank/DDBJ databases">
        <title>Genomic Encyclopedia of Type Strains, Phase IV (KMG-IV): sequencing the most valuable type-strain genomes for metagenomic binning, comparative biology and taxonomic classification.</title>
        <authorList>
            <person name="Goeker M."/>
        </authorList>
    </citation>
    <scope>NUCLEOTIDE SEQUENCE [LARGE SCALE GENOMIC DNA]</scope>
    <source>
        <strain evidence="1 2">DSM 23649</strain>
    </source>
</reference>
<dbReference type="Proteomes" id="UP001549086">
    <property type="component" value="Unassembled WGS sequence"/>
</dbReference>
<dbReference type="EMBL" id="JBEPLI010000003">
    <property type="protein sequence ID" value="MET3589489.1"/>
    <property type="molecule type" value="Genomic_DNA"/>
</dbReference>